<gene>
    <name evidence="1" type="ORF">BT62DRAFT_121391</name>
</gene>
<reference evidence="1" key="1">
    <citation type="submission" date="2020-11" db="EMBL/GenBank/DDBJ databases">
        <title>Adaptations for nitrogen fixation in a non-lichenized fungal sporocarp promotes dispersal by wood-feeding termites.</title>
        <authorList>
            <consortium name="DOE Joint Genome Institute"/>
            <person name="Koch R.A."/>
            <person name="Yoon G."/>
            <person name="Arayal U."/>
            <person name="Lail K."/>
            <person name="Amirebrahimi M."/>
            <person name="Labutti K."/>
            <person name="Lipzen A."/>
            <person name="Riley R."/>
            <person name="Barry K."/>
            <person name="Henrissat B."/>
            <person name="Grigoriev I.V."/>
            <person name="Herr J.R."/>
            <person name="Aime M.C."/>
        </authorList>
    </citation>
    <scope>NUCLEOTIDE SEQUENCE</scope>
    <source>
        <strain evidence="1">MCA 3950</strain>
    </source>
</reference>
<proteinExistence type="predicted"/>
<keyword evidence="2" id="KW-1185">Reference proteome</keyword>
<dbReference type="AlphaFoldDB" id="A0A9P7VS81"/>
<dbReference type="EMBL" id="MU250534">
    <property type="protein sequence ID" value="KAG7446476.1"/>
    <property type="molecule type" value="Genomic_DNA"/>
</dbReference>
<dbReference type="OrthoDB" id="10504345at2759"/>
<accession>A0A9P7VS81</accession>
<organism evidence="1 2">
    <name type="scientific">Guyanagaster necrorhizus</name>
    <dbReference type="NCBI Taxonomy" id="856835"/>
    <lineage>
        <taxon>Eukaryota</taxon>
        <taxon>Fungi</taxon>
        <taxon>Dikarya</taxon>
        <taxon>Basidiomycota</taxon>
        <taxon>Agaricomycotina</taxon>
        <taxon>Agaricomycetes</taxon>
        <taxon>Agaricomycetidae</taxon>
        <taxon>Agaricales</taxon>
        <taxon>Marasmiineae</taxon>
        <taxon>Physalacriaceae</taxon>
        <taxon>Guyanagaster</taxon>
    </lineage>
</organism>
<evidence type="ECO:0000313" key="2">
    <source>
        <dbReference type="Proteomes" id="UP000812287"/>
    </source>
</evidence>
<dbReference type="RefSeq" id="XP_043039976.1">
    <property type="nucleotide sequence ID" value="XM_043179758.1"/>
</dbReference>
<dbReference type="Proteomes" id="UP000812287">
    <property type="component" value="Unassembled WGS sequence"/>
</dbReference>
<dbReference type="GeneID" id="66102052"/>
<evidence type="ECO:0000313" key="1">
    <source>
        <dbReference type="EMBL" id="KAG7446476.1"/>
    </source>
</evidence>
<protein>
    <submittedName>
        <fullName evidence="1">Uncharacterized protein</fullName>
    </submittedName>
</protein>
<name>A0A9P7VS81_9AGAR</name>
<comment type="caution">
    <text evidence="1">The sequence shown here is derived from an EMBL/GenBank/DDBJ whole genome shotgun (WGS) entry which is preliminary data.</text>
</comment>
<sequence length="170" mass="19364">MNALFGVKCNAFWNVRANVNGFSRFSLQSGSTGHTHGDVLTTLPTRYPRTPLNMWQLAHRNPCQIKSASSLVKFKRVRLHFRTSIRVVGFPTRIEQRNIRKLYEPTTMAILLPGGHNSDGAKHTVTLSGYRCSIFDFRSHQKRGKTRTEKQDKWSMLALGHQVISCNHIS</sequence>